<evidence type="ECO:0000256" key="1">
    <source>
        <dbReference type="SAM" id="MobiDB-lite"/>
    </source>
</evidence>
<feature type="region of interest" description="Disordered" evidence="1">
    <location>
        <begin position="1"/>
        <end position="29"/>
    </location>
</feature>
<gene>
    <name evidence="2" type="ORF">K466DRAFT_71718</name>
</gene>
<evidence type="ECO:0000313" key="2">
    <source>
        <dbReference type="EMBL" id="TFK93753.1"/>
    </source>
</evidence>
<reference evidence="2 3" key="1">
    <citation type="journal article" date="2019" name="Nat. Ecol. Evol.">
        <title>Megaphylogeny resolves global patterns of mushroom evolution.</title>
        <authorList>
            <person name="Varga T."/>
            <person name="Krizsan K."/>
            <person name="Foldi C."/>
            <person name="Dima B."/>
            <person name="Sanchez-Garcia M."/>
            <person name="Sanchez-Ramirez S."/>
            <person name="Szollosi G.J."/>
            <person name="Szarkandi J.G."/>
            <person name="Papp V."/>
            <person name="Albert L."/>
            <person name="Andreopoulos W."/>
            <person name="Angelini C."/>
            <person name="Antonin V."/>
            <person name="Barry K.W."/>
            <person name="Bougher N.L."/>
            <person name="Buchanan P."/>
            <person name="Buyck B."/>
            <person name="Bense V."/>
            <person name="Catcheside P."/>
            <person name="Chovatia M."/>
            <person name="Cooper J."/>
            <person name="Damon W."/>
            <person name="Desjardin D."/>
            <person name="Finy P."/>
            <person name="Geml J."/>
            <person name="Haridas S."/>
            <person name="Hughes K."/>
            <person name="Justo A."/>
            <person name="Karasinski D."/>
            <person name="Kautmanova I."/>
            <person name="Kiss B."/>
            <person name="Kocsube S."/>
            <person name="Kotiranta H."/>
            <person name="LaButti K.M."/>
            <person name="Lechner B.E."/>
            <person name="Liimatainen K."/>
            <person name="Lipzen A."/>
            <person name="Lukacs Z."/>
            <person name="Mihaltcheva S."/>
            <person name="Morgado L.N."/>
            <person name="Niskanen T."/>
            <person name="Noordeloos M.E."/>
            <person name="Ohm R.A."/>
            <person name="Ortiz-Santana B."/>
            <person name="Ovrebo C."/>
            <person name="Racz N."/>
            <person name="Riley R."/>
            <person name="Savchenko A."/>
            <person name="Shiryaev A."/>
            <person name="Soop K."/>
            <person name="Spirin V."/>
            <person name="Szebenyi C."/>
            <person name="Tomsovsky M."/>
            <person name="Tulloss R.E."/>
            <person name="Uehling J."/>
            <person name="Grigoriev I.V."/>
            <person name="Vagvolgyi C."/>
            <person name="Papp T."/>
            <person name="Martin F.M."/>
            <person name="Miettinen O."/>
            <person name="Hibbett D.S."/>
            <person name="Nagy L.G."/>
        </authorList>
    </citation>
    <scope>NUCLEOTIDE SEQUENCE [LARGE SCALE GENOMIC DNA]</scope>
    <source>
        <strain evidence="2 3">HHB13444</strain>
    </source>
</reference>
<accession>A0A5C3Q5N6</accession>
<feature type="compositionally biased region" description="Polar residues" evidence="1">
    <location>
        <begin position="10"/>
        <end position="22"/>
    </location>
</feature>
<dbReference type="InParanoid" id="A0A5C3Q5N6"/>
<organism evidence="2 3">
    <name type="scientific">Polyporus arcularius HHB13444</name>
    <dbReference type="NCBI Taxonomy" id="1314778"/>
    <lineage>
        <taxon>Eukaryota</taxon>
        <taxon>Fungi</taxon>
        <taxon>Dikarya</taxon>
        <taxon>Basidiomycota</taxon>
        <taxon>Agaricomycotina</taxon>
        <taxon>Agaricomycetes</taxon>
        <taxon>Polyporales</taxon>
        <taxon>Polyporaceae</taxon>
        <taxon>Polyporus</taxon>
    </lineage>
</organism>
<sequence>MRNARPSVSAAGSCQHAPQQASDTRRPVRPPSELLLIQDSTTTQHSIHPILDELRKAPHALSATYTRMSLGMPTVSYVASQRERIQSLHGDTPLPPDKQRRLACLIWPKGNTRCIQPISGPFPTLRARRKAARRLSDRRATHGLYGCSPYIPGVVASGHLSLGPPISPADVQT</sequence>
<proteinExistence type="predicted"/>
<name>A0A5C3Q5N6_9APHY</name>
<dbReference type="AlphaFoldDB" id="A0A5C3Q5N6"/>
<dbReference type="Proteomes" id="UP000308197">
    <property type="component" value="Unassembled WGS sequence"/>
</dbReference>
<evidence type="ECO:0000313" key="3">
    <source>
        <dbReference type="Proteomes" id="UP000308197"/>
    </source>
</evidence>
<dbReference type="EMBL" id="ML210977">
    <property type="protein sequence ID" value="TFK93753.1"/>
    <property type="molecule type" value="Genomic_DNA"/>
</dbReference>
<protein>
    <submittedName>
        <fullName evidence="2">Uncharacterized protein</fullName>
    </submittedName>
</protein>
<keyword evidence="3" id="KW-1185">Reference proteome</keyword>